<reference evidence="6" key="1">
    <citation type="submission" date="2022-11" db="UniProtKB">
        <authorList>
            <consortium name="WormBaseParasite"/>
        </authorList>
    </citation>
    <scope>IDENTIFICATION</scope>
</reference>
<dbReference type="CDD" id="cd00037">
    <property type="entry name" value="CLECT"/>
    <property type="match status" value="1"/>
</dbReference>
<dbReference type="InterPro" id="IPR016186">
    <property type="entry name" value="C-type_lectin-like/link_sf"/>
</dbReference>
<dbReference type="GO" id="GO:0016020">
    <property type="term" value="C:membrane"/>
    <property type="evidence" value="ECO:0007669"/>
    <property type="project" value="TreeGrafter"/>
</dbReference>
<evidence type="ECO:0000256" key="3">
    <source>
        <dbReference type="ARBA" id="ARBA00023180"/>
    </source>
</evidence>
<sequence>MDNEHYNYIHCGTNQSLSQAYIQNWGGITFAAPSLEHIRDMDSVGDRSILRNVEIVGGGHSHNDSLLSGALQIIRRSPIVENVNVTNSSMHAVQVVSPSNNLIFNKLNISDNHGQGITFTSTNLQSANINSATPTGPLSLPYKVPGILDICASGKSVTVEARILLFYKYDSYALDCVKVFKSRTGRPLAFRFLQVNLYGATIGLGRSDALSVYSGSTFSPGSLLHRFTAESSYDHSIIPTQTPVIGLHLRATAADGEYGFMAEIATIPSGPIGKNVDEIAIRNTRFLKNDRVFGGNNGYFLYGNISTSAQAVEMHLHNTLLLIFRANALRHNQGGLLVTAKSSSSNSNSTIAAFVGNNYQQTTLLNNIFSLNYALFFDTVLVQGMSANFTRNLFSNNVGLHTIDNAGYAMDGHSRISSDSQTFEYNFFENNLALGHGNQYQEFYGYQPAVENDEFKRRPKRQVLNQKGKHNIGCSAHQKFYHNVFNDPLNPYELTTSEQTQFDTGSIDARQNYWGYPGTPGVASGRIRDQADYSYLIPVDYLPVLESNTSLIEGDCPAGWFQVGNEEFKSCFLFVGASMTYADAVEMCQEIGAFLPILRNDDIRQKEIADRVDNFGKAYMAEIERYNTYGLSYDIPIWIASVTLPSNQCGWMSSRTASIGEQNCNNLLPFVCEKGPNLTENTILSFKRMFGAWFNPSPTANNFKHSP</sequence>
<dbReference type="SUPFAM" id="SSF56436">
    <property type="entry name" value="C-type lectin-like"/>
    <property type="match status" value="1"/>
</dbReference>
<dbReference type="AlphaFoldDB" id="A0A915E831"/>
<proteinExistence type="predicted"/>
<evidence type="ECO:0000256" key="2">
    <source>
        <dbReference type="ARBA" id="ARBA00022737"/>
    </source>
</evidence>
<evidence type="ECO:0000313" key="5">
    <source>
        <dbReference type="Proteomes" id="UP000887574"/>
    </source>
</evidence>
<keyword evidence="2" id="KW-0677">Repeat</keyword>
<protein>
    <submittedName>
        <fullName evidence="6">C-type lectin domain-containing protein</fullName>
    </submittedName>
</protein>
<organism evidence="5 6">
    <name type="scientific">Ditylenchus dipsaci</name>
    <dbReference type="NCBI Taxonomy" id="166011"/>
    <lineage>
        <taxon>Eukaryota</taxon>
        <taxon>Metazoa</taxon>
        <taxon>Ecdysozoa</taxon>
        <taxon>Nematoda</taxon>
        <taxon>Chromadorea</taxon>
        <taxon>Rhabditida</taxon>
        <taxon>Tylenchina</taxon>
        <taxon>Tylenchomorpha</taxon>
        <taxon>Sphaerularioidea</taxon>
        <taxon>Anguinidae</taxon>
        <taxon>Anguininae</taxon>
        <taxon>Ditylenchus</taxon>
    </lineage>
</organism>
<dbReference type="GO" id="GO:0045217">
    <property type="term" value="P:cell-cell junction maintenance"/>
    <property type="evidence" value="ECO:0007669"/>
    <property type="project" value="TreeGrafter"/>
</dbReference>
<dbReference type="PANTHER" id="PTHR47653">
    <property type="entry name" value="PROTEIN BARK BEETLE"/>
    <property type="match status" value="1"/>
</dbReference>
<accession>A0A915E831</accession>
<keyword evidence="1" id="KW-0732">Signal</keyword>
<dbReference type="Pfam" id="PF00059">
    <property type="entry name" value="Lectin_C"/>
    <property type="match status" value="1"/>
</dbReference>
<dbReference type="WBParaSite" id="jg26729">
    <property type="protein sequence ID" value="jg26729"/>
    <property type="gene ID" value="jg26729"/>
</dbReference>
<dbReference type="InterPro" id="IPR053243">
    <property type="entry name" value="SJ_maturation_regulator"/>
</dbReference>
<evidence type="ECO:0000259" key="4">
    <source>
        <dbReference type="Pfam" id="PF00059"/>
    </source>
</evidence>
<evidence type="ECO:0000256" key="1">
    <source>
        <dbReference type="ARBA" id="ARBA00022729"/>
    </source>
</evidence>
<evidence type="ECO:0000313" key="6">
    <source>
        <dbReference type="WBParaSite" id="jg26729"/>
    </source>
</evidence>
<dbReference type="Gene3D" id="3.10.100.10">
    <property type="entry name" value="Mannose-Binding Protein A, subunit A"/>
    <property type="match status" value="1"/>
</dbReference>
<dbReference type="PANTHER" id="PTHR47653:SF1">
    <property type="entry name" value="DELETED IN MALIGNANT BRAIN TUMORS 1 PROTEIN"/>
    <property type="match status" value="1"/>
</dbReference>
<keyword evidence="3" id="KW-0325">Glycoprotein</keyword>
<dbReference type="InterPro" id="IPR016187">
    <property type="entry name" value="CTDL_fold"/>
</dbReference>
<dbReference type="Proteomes" id="UP000887574">
    <property type="component" value="Unplaced"/>
</dbReference>
<dbReference type="InterPro" id="IPR001304">
    <property type="entry name" value="C-type_lectin-like"/>
</dbReference>
<keyword evidence="5" id="KW-1185">Reference proteome</keyword>
<feature type="domain" description="C-type lectin" evidence="4">
    <location>
        <begin position="578"/>
        <end position="674"/>
    </location>
</feature>
<name>A0A915E831_9BILA</name>